<dbReference type="Gene3D" id="3.60.20.40">
    <property type="match status" value="1"/>
</dbReference>
<dbReference type="NCBIfam" id="TIGR00066">
    <property type="entry name" value="g_glut_trans"/>
    <property type="match status" value="1"/>
</dbReference>
<dbReference type="PANTHER" id="PTHR43881:SF1">
    <property type="entry name" value="GAMMA-GLUTAMYLTRANSPEPTIDASE (AFU_ORTHOLOGUE AFUA_4G13580)"/>
    <property type="match status" value="1"/>
</dbReference>
<comment type="catalytic activity">
    <reaction evidence="3 6">
        <text>an N-terminal (5-L-glutamyl)-[peptide] + an alpha-amino acid = 5-L-glutamyl amino acid + an N-terminal L-alpha-aminoacyl-[peptide]</text>
        <dbReference type="Rhea" id="RHEA:23904"/>
        <dbReference type="Rhea" id="RHEA-COMP:9780"/>
        <dbReference type="Rhea" id="RHEA-COMP:9795"/>
        <dbReference type="ChEBI" id="CHEBI:77644"/>
        <dbReference type="ChEBI" id="CHEBI:78597"/>
        <dbReference type="ChEBI" id="CHEBI:78599"/>
        <dbReference type="ChEBI" id="CHEBI:78608"/>
        <dbReference type="EC" id="2.3.2.2"/>
    </reaction>
</comment>
<evidence type="ECO:0000256" key="6">
    <source>
        <dbReference type="RuleBase" id="RU368036"/>
    </source>
</evidence>
<keyword evidence="6" id="KW-0378">Hydrolase</keyword>
<protein>
    <recommendedName>
        <fullName evidence="6">Glutathione hydrolase proenzyme</fullName>
        <ecNumber evidence="6">2.3.2.2</ecNumber>
        <ecNumber evidence="6">3.4.19.13</ecNumber>
    </recommendedName>
    <component>
        <recommendedName>
            <fullName evidence="6">Glutathione hydrolase large chain</fullName>
        </recommendedName>
    </component>
    <component>
        <recommendedName>
            <fullName evidence="6">Glutathione hydrolase small chain</fullName>
        </recommendedName>
    </component>
</protein>
<keyword evidence="6 8" id="KW-0808">Transferase</keyword>
<accession>A0A6H2DKQ6</accession>
<dbReference type="InterPro" id="IPR029055">
    <property type="entry name" value="Ntn_hydrolases_N"/>
</dbReference>
<feature type="active site" description="Nucleophile" evidence="4">
    <location>
        <position position="400"/>
    </location>
</feature>
<dbReference type="GO" id="GO:0006751">
    <property type="term" value="P:glutathione catabolic process"/>
    <property type="evidence" value="ECO:0007669"/>
    <property type="project" value="UniProtKB-UniRule"/>
</dbReference>
<sequence>MYKTLAFALSSAALAFSPAFAQDQTGAEKPKLEIGAGGRPVGEPWSRSPVYAANGMAATAHPLASQIAIDILKKGGSAVDAAIAANAALGLMEPTGNGIGGDLFAIIWDPKTQKLYGLNGSGKSPMGTSYKQFMKQLNGSKTIPPFGPMPVTVPGTVDGWFEMHGKFGKLSMSEILAPTINYAREGHPVAPVIAYYLDSNLKRFNQSVEMIGEFDNARATYFADGAPKTGEVFKNPDLANTLSKIAEGGRDAFYSGDIARTIDTYFKRIGGNLRYEDFAAHSSKWVAPGCVDYRKGYELCELPPNSQGFAALQMTNILKNIDLAQYPRGSAEVLHYITEAKRLAFEDVARFYADPDASPAPLDWLLSDEYGKERFALIDSAKATPEFGPGEPKLEGEGDTTYLTVADKDGMMVSLIQSNYRGMGSGLVADGLGFMFQDRGELYSLDPNHPNVYAPGKRPFQTIIPAFMKKDGKPYMSFGLMGGGMQPQGHVQVMINMVDFGMNLQEAGDAARLNHDGGRQPTDDLAGNGADLLGVLNVEPGISDETVEQLKAMGHKVERVNNGAMFGGYQAIVRDPQTGVYHGATEMRKDGQALGY</sequence>
<keyword evidence="7" id="KW-0732">Signal</keyword>
<dbReference type="Gene3D" id="1.10.246.130">
    <property type="match status" value="1"/>
</dbReference>
<evidence type="ECO:0000256" key="2">
    <source>
        <dbReference type="ARBA" id="ARBA00001089"/>
    </source>
</evidence>
<comment type="catalytic activity">
    <reaction evidence="1 6">
        <text>an S-substituted glutathione + H2O = an S-substituted L-cysteinylglycine + L-glutamate</text>
        <dbReference type="Rhea" id="RHEA:59468"/>
        <dbReference type="ChEBI" id="CHEBI:15377"/>
        <dbReference type="ChEBI" id="CHEBI:29985"/>
        <dbReference type="ChEBI" id="CHEBI:90779"/>
        <dbReference type="ChEBI" id="CHEBI:143103"/>
        <dbReference type="EC" id="3.4.19.13"/>
    </reaction>
</comment>
<dbReference type="InterPro" id="IPR000101">
    <property type="entry name" value="GGT_peptidase"/>
</dbReference>
<reference evidence="8 9" key="1">
    <citation type="submission" date="2020-04" db="EMBL/GenBank/DDBJ databases">
        <title>Genome sequence for Sphingorhabdus sp. strain M1.</title>
        <authorList>
            <person name="Park S.-J."/>
        </authorList>
    </citation>
    <scope>NUCLEOTIDE SEQUENCE [LARGE SCALE GENOMIC DNA]</scope>
    <source>
        <strain evidence="8 9">JK6</strain>
    </source>
</reference>
<dbReference type="GO" id="GO:0006750">
    <property type="term" value="P:glutathione biosynthetic process"/>
    <property type="evidence" value="ECO:0007669"/>
    <property type="project" value="UniProtKB-KW"/>
</dbReference>
<dbReference type="EC" id="3.4.19.13" evidence="6"/>
<proteinExistence type="inferred from homology"/>
<dbReference type="SUPFAM" id="SSF56235">
    <property type="entry name" value="N-terminal nucleophile aminohydrolases (Ntn hydrolases)"/>
    <property type="match status" value="1"/>
</dbReference>
<dbReference type="KEGG" id="phao:HF685_05055"/>
<keyword evidence="6" id="KW-0317">Glutathione biosynthesis</keyword>
<comment type="subunit">
    <text evidence="6">This enzyme consists of two polypeptide chains, which are synthesized in precursor form from a single polypeptide.</text>
</comment>
<comment type="pathway">
    <text evidence="6">Sulfur metabolism; glutathione metabolism.</text>
</comment>
<comment type="PTM">
    <text evidence="6">Cleaved by autocatalysis into a large and a small subunit.</text>
</comment>
<dbReference type="PANTHER" id="PTHR43881">
    <property type="entry name" value="GAMMA-GLUTAMYLTRANSPEPTIDASE (AFU_ORTHOLOGUE AFUA_4G13580)"/>
    <property type="match status" value="1"/>
</dbReference>
<dbReference type="InterPro" id="IPR043138">
    <property type="entry name" value="GGT_lsub"/>
</dbReference>
<dbReference type="EMBL" id="CP051217">
    <property type="protein sequence ID" value="QJB68727.1"/>
    <property type="molecule type" value="Genomic_DNA"/>
</dbReference>
<feature type="binding site" evidence="5">
    <location>
        <position position="483"/>
    </location>
    <ligand>
        <name>L-glutamate</name>
        <dbReference type="ChEBI" id="CHEBI:29985"/>
    </ligand>
</feature>
<evidence type="ECO:0000256" key="3">
    <source>
        <dbReference type="ARBA" id="ARBA00047417"/>
    </source>
</evidence>
<dbReference type="PRINTS" id="PR01210">
    <property type="entry name" value="GGTRANSPTASE"/>
</dbReference>
<dbReference type="UniPathway" id="UPA00204"/>
<dbReference type="AlphaFoldDB" id="A0A6H2DKQ6"/>
<name>A0A6H2DKQ6_9SPHN</name>
<evidence type="ECO:0000256" key="4">
    <source>
        <dbReference type="PIRSR" id="PIRSR600101-1"/>
    </source>
</evidence>
<dbReference type="GO" id="GO:0036374">
    <property type="term" value="F:glutathione hydrolase activity"/>
    <property type="evidence" value="ECO:0007669"/>
    <property type="project" value="UniProtKB-UniRule"/>
</dbReference>
<comment type="catalytic activity">
    <reaction evidence="2 6">
        <text>glutathione + H2O = L-cysteinylglycine + L-glutamate</text>
        <dbReference type="Rhea" id="RHEA:28807"/>
        <dbReference type="ChEBI" id="CHEBI:15377"/>
        <dbReference type="ChEBI" id="CHEBI:29985"/>
        <dbReference type="ChEBI" id="CHEBI:57925"/>
        <dbReference type="ChEBI" id="CHEBI:61694"/>
        <dbReference type="EC" id="3.4.19.13"/>
    </reaction>
</comment>
<evidence type="ECO:0000256" key="7">
    <source>
        <dbReference type="SAM" id="SignalP"/>
    </source>
</evidence>
<dbReference type="InterPro" id="IPR052896">
    <property type="entry name" value="GGT-like_enzyme"/>
</dbReference>
<keyword evidence="6 8" id="KW-0012">Acyltransferase</keyword>
<feature type="chain" id="PRO_5026104328" description="Glutathione hydrolase proenzyme" evidence="7">
    <location>
        <begin position="22"/>
        <end position="596"/>
    </location>
</feature>
<dbReference type="EC" id="2.3.2.2" evidence="6"/>
<dbReference type="InterPro" id="IPR043137">
    <property type="entry name" value="GGT_ssub_C"/>
</dbReference>
<evidence type="ECO:0000313" key="9">
    <source>
        <dbReference type="Proteomes" id="UP000501600"/>
    </source>
</evidence>
<dbReference type="GO" id="GO:0103068">
    <property type="term" value="F:leukotriene C4 gamma-glutamyl transferase activity"/>
    <property type="evidence" value="ECO:0007669"/>
    <property type="project" value="UniProtKB-EC"/>
</dbReference>
<keyword evidence="9" id="KW-1185">Reference proteome</keyword>
<organism evidence="8 9">
    <name type="scientific">Parasphingorhabdus halotolerans</name>
    <dbReference type="NCBI Taxonomy" id="2725558"/>
    <lineage>
        <taxon>Bacteria</taxon>
        <taxon>Pseudomonadati</taxon>
        <taxon>Pseudomonadota</taxon>
        <taxon>Alphaproteobacteria</taxon>
        <taxon>Sphingomonadales</taxon>
        <taxon>Sphingomonadaceae</taxon>
        <taxon>Parasphingorhabdus</taxon>
    </lineage>
</organism>
<comment type="similarity">
    <text evidence="6">Belongs to the gamma-glutamyltransferase family.</text>
</comment>
<evidence type="ECO:0000256" key="5">
    <source>
        <dbReference type="PIRSR" id="PIRSR600101-2"/>
    </source>
</evidence>
<gene>
    <name evidence="8" type="primary">ggt</name>
    <name evidence="8" type="ORF">HF685_05055</name>
</gene>
<feature type="signal peptide" evidence="7">
    <location>
        <begin position="1"/>
        <end position="21"/>
    </location>
</feature>
<dbReference type="Pfam" id="PF01019">
    <property type="entry name" value="G_glu_transpept"/>
    <property type="match status" value="1"/>
</dbReference>
<keyword evidence="6" id="KW-0865">Zymogen</keyword>
<evidence type="ECO:0000256" key="1">
    <source>
        <dbReference type="ARBA" id="ARBA00001049"/>
    </source>
</evidence>
<dbReference type="Proteomes" id="UP000501600">
    <property type="component" value="Chromosome"/>
</dbReference>
<evidence type="ECO:0000313" key="8">
    <source>
        <dbReference type="EMBL" id="QJB68727.1"/>
    </source>
</evidence>
<dbReference type="RefSeq" id="WP_168818569.1">
    <property type="nucleotide sequence ID" value="NZ_CP051217.1"/>
</dbReference>